<feature type="repeat" description="ANK" evidence="4">
    <location>
        <begin position="249"/>
        <end position="279"/>
    </location>
</feature>
<evidence type="ECO:0000256" key="2">
    <source>
        <dbReference type="ARBA" id="ARBA00023043"/>
    </source>
</evidence>
<dbReference type="RefSeq" id="XP_067802629.1">
    <property type="nucleotide sequence ID" value="XM_067947407.1"/>
</dbReference>
<keyword evidence="5" id="KW-0812">Transmembrane</keyword>
<keyword evidence="8" id="KW-1185">Reference proteome</keyword>
<dbReference type="PROSITE" id="PS50297">
    <property type="entry name" value="ANK_REP_REGION"/>
    <property type="match status" value="2"/>
</dbReference>
<protein>
    <submittedName>
        <fullName evidence="7">Bifunctional Acyl-CoA-binding protein</fullName>
    </submittedName>
</protein>
<dbReference type="Gene3D" id="1.20.80.10">
    <property type="match status" value="1"/>
</dbReference>
<dbReference type="PANTHER" id="PTHR24119">
    <property type="entry name" value="ACYL-COA-BINDING DOMAIN-CONTAINING PROTEIN 6"/>
    <property type="match status" value="1"/>
</dbReference>
<dbReference type="PRINTS" id="PR01415">
    <property type="entry name" value="ANKYRIN"/>
</dbReference>
<dbReference type="Pfam" id="PF00887">
    <property type="entry name" value="ACBP"/>
    <property type="match status" value="1"/>
</dbReference>
<dbReference type="AlphaFoldDB" id="A0AAD9PJL8"/>
<evidence type="ECO:0000313" key="7">
    <source>
        <dbReference type="EMBL" id="KAK2195786.1"/>
    </source>
</evidence>
<evidence type="ECO:0000256" key="1">
    <source>
        <dbReference type="ARBA" id="ARBA00022737"/>
    </source>
</evidence>
<sequence>MLDVCIISIVTVSLIYVLYHFIVVNGFVNENLVHDFIHSIKWFENVLQWFWETFHLSNPLKKDFQLACKRVAHAYSNKIITNDNFNTLYGYYKQATVGNFNIVADPDELAEHAIPREKWKACTGLTSEDAMKNYIFLTTKLLGPYKGESFQSSAGSAISKLKTVSNVISRCDNADFFNAASIGKMDLMVKLLQEKPELINKTTPEALTALHLSIDRGHLDIAKYLIKAGTNIHLHKLMTGANVNSQDENGDTPLHVASVNGSKELIQLLIKNGANIELRWVRVIHLINARNKDGELPEL</sequence>
<feature type="domain" description="ACB" evidence="6">
    <location>
        <begin position="60"/>
        <end position="147"/>
    </location>
</feature>
<keyword evidence="1" id="KW-0677">Repeat</keyword>
<dbReference type="GeneID" id="94336678"/>
<keyword evidence="3" id="KW-0446">Lipid-binding</keyword>
<evidence type="ECO:0000256" key="5">
    <source>
        <dbReference type="SAM" id="Phobius"/>
    </source>
</evidence>
<dbReference type="PROSITE" id="PS50088">
    <property type="entry name" value="ANK_REPEAT"/>
    <property type="match status" value="2"/>
</dbReference>
<dbReference type="SMART" id="SM00248">
    <property type="entry name" value="ANK"/>
    <property type="match status" value="3"/>
</dbReference>
<dbReference type="InterPro" id="IPR000582">
    <property type="entry name" value="Acyl-CoA-binding_protein"/>
</dbReference>
<dbReference type="GO" id="GO:0000062">
    <property type="term" value="F:fatty-acyl-CoA binding"/>
    <property type="evidence" value="ECO:0007669"/>
    <property type="project" value="InterPro"/>
</dbReference>
<comment type="caution">
    <text evidence="7">The sequence shown here is derived from an EMBL/GenBank/DDBJ whole genome shotgun (WGS) entry which is preliminary data.</text>
</comment>
<gene>
    <name evidence="7" type="ORF">BdWA1_002380</name>
</gene>
<organism evidence="7 8">
    <name type="scientific">Babesia duncani</name>
    <dbReference type="NCBI Taxonomy" id="323732"/>
    <lineage>
        <taxon>Eukaryota</taxon>
        <taxon>Sar</taxon>
        <taxon>Alveolata</taxon>
        <taxon>Apicomplexa</taxon>
        <taxon>Aconoidasida</taxon>
        <taxon>Piroplasmida</taxon>
        <taxon>Babesiidae</taxon>
        <taxon>Babesia</taxon>
    </lineage>
</organism>
<dbReference type="PROSITE" id="PS51228">
    <property type="entry name" value="ACB_2"/>
    <property type="match status" value="1"/>
</dbReference>
<dbReference type="InterPro" id="IPR035984">
    <property type="entry name" value="Acyl-CoA-binding_sf"/>
</dbReference>
<keyword evidence="5" id="KW-0472">Membrane</keyword>
<feature type="repeat" description="ANK" evidence="4">
    <location>
        <begin position="205"/>
        <end position="237"/>
    </location>
</feature>
<dbReference type="SUPFAM" id="SSF48403">
    <property type="entry name" value="Ankyrin repeat"/>
    <property type="match status" value="1"/>
</dbReference>
<dbReference type="Gene3D" id="1.25.40.20">
    <property type="entry name" value="Ankyrin repeat-containing domain"/>
    <property type="match status" value="2"/>
</dbReference>
<dbReference type="SUPFAM" id="SSF47027">
    <property type="entry name" value="Acyl-CoA binding protein"/>
    <property type="match status" value="1"/>
</dbReference>
<dbReference type="EMBL" id="JALLKP010000003">
    <property type="protein sequence ID" value="KAK2195786.1"/>
    <property type="molecule type" value="Genomic_DNA"/>
</dbReference>
<dbReference type="InterPro" id="IPR014352">
    <property type="entry name" value="FERM/acyl-CoA-bd_prot_sf"/>
</dbReference>
<name>A0AAD9PJL8_9APIC</name>
<dbReference type="InterPro" id="IPR036770">
    <property type="entry name" value="Ankyrin_rpt-contain_sf"/>
</dbReference>
<evidence type="ECO:0000256" key="4">
    <source>
        <dbReference type="PROSITE-ProRule" id="PRU00023"/>
    </source>
</evidence>
<dbReference type="Pfam" id="PF12796">
    <property type="entry name" value="Ank_2"/>
    <property type="match status" value="1"/>
</dbReference>
<keyword evidence="5" id="KW-1133">Transmembrane helix</keyword>
<reference evidence="7" key="1">
    <citation type="journal article" date="2023" name="Nat. Microbiol.">
        <title>Babesia duncani multi-omics identifies virulence factors and drug targets.</title>
        <authorList>
            <person name="Singh P."/>
            <person name="Lonardi S."/>
            <person name="Liang Q."/>
            <person name="Vydyam P."/>
            <person name="Khabirova E."/>
            <person name="Fang T."/>
            <person name="Gihaz S."/>
            <person name="Thekkiniath J."/>
            <person name="Munshi M."/>
            <person name="Abel S."/>
            <person name="Ciampossin L."/>
            <person name="Batugedara G."/>
            <person name="Gupta M."/>
            <person name="Lu X.M."/>
            <person name="Lenz T."/>
            <person name="Chakravarty S."/>
            <person name="Cornillot E."/>
            <person name="Hu Y."/>
            <person name="Ma W."/>
            <person name="Gonzalez L.M."/>
            <person name="Sanchez S."/>
            <person name="Estrada K."/>
            <person name="Sanchez-Flores A."/>
            <person name="Montero E."/>
            <person name="Harb O.S."/>
            <person name="Le Roch K.G."/>
            <person name="Mamoun C.B."/>
        </authorList>
    </citation>
    <scope>NUCLEOTIDE SEQUENCE</scope>
    <source>
        <strain evidence="7">WA1</strain>
    </source>
</reference>
<dbReference type="PANTHER" id="PTHR24119:SF0">
    <property type="entry name" value="ACYL-COA-BINDING DOMAIN-CONTAINING PROTEIN 6"/>
    <property type="match status" value="1"/>
</dbReference>
<accession>A0AAD9PJL8</accession>
<dbReference type="InterPro" id="IPR002110">
    <property type="entry name" value="Ankyrin_rpt"/>
</dbReference>
<keyword evidence="2 4" id="KW-0040">ANK repeat</keyword>
<evidence type="ECO:0000259" key="6">
    <source>
        <dbReference type="PROSITE" id="PS51228"/>
    </source>
</evidence>
<evidence type="ECO:0000313" key="8">
    <source>
        <dbReference type="Proteomes" id="UP001214638"/>
    </source>
</evidence>
<feature type="transmembrane region" description="Helical" evidence="5">
    <location>
        <begin position="6"/>
        <end position="28"/>
    </location>
</feature>
<dbReference type="PRINTS" id="PR00689">
    <property type="entry name" value="ACOABINDINGP"/>
</dbReference>
<evidence type="ECO:0000256" key="3">
    <source>
        <dbReference type="ARBA" id="ARBA00023121"/>
    </source>
</evidence>
<proteinExistence type="predicted"/>
<dbReference type="KEGG" id="bdw:94336678"/>
<dbReference type="Proteomes" id="UP001214638">
    <property type="component" value="Unassembled WGS sequence"/>
</dbReference>